<dbReference type="OrthoDB" id="9799585at2"/>
<keyword evidence="4 6" id="KW-0472">Membrane</keyword>
<evidence type="ECO:0000313" key="8">
    <source>
        <dbReference type="Proteomes" id="UP000221024"/>
    </source>
</evidence>
<feature type="region of interest" description="Disordered" evidence="5">
    <location>
        <begin position="196"/>
        <end position="217"/>
    </location>
</feature>
<feature type="transmembrane region" description="Helical" evidence="6">
    <location>
        <begin position="29"/>
        <end position="45"/>
    </location>
</feature>
<organism evidence="7 8">
    <name type="scientific">Longimonas halophila</name>
    <dbReference type="NCBI Taxonomy" id="1469170"/>
    <lineage>
        <taxon>Bacteria</taxon>
        <taxon>Pseudomonadati</taxon>
        <taxon>Rhodothermota</taxon>
        <taxon>Rhodothermia</taxon>
        <taxon>Rhodothermales</taxon>
        <taxon>Salisaetaceae</taxon>
        <taxon>Longimonas</taxon>
    </lineage>
</organism>
<dbReference type="Proteomes" id="UP000221024">
    <property type="component" value="Unassembled WGS sequence"/>
</dbReference>
<dbReference type="RefSeq" id="WP_098060727.1">
    <property type="nucleotide sequence ID" value="NZ_PDEP01000001.1"/>
</dbReference>
<evidence type="ECO:0000256" key="5">
    <source>
        <dbReference type="SAM" id="MobiDB-lite"/>
    </source>
</evidence>
<keyword evidence="2 6" id="KW-0812">Transmembrane</keyword>
<name>A0A2H3PAN2_9BACT</name>
<protein>
    <submittedName>
        <fullName evidence="7">Colicin V synthesis protein</fullName>
    </submittedName>
</protein>
<dbReference type="EMBL" id="PDEP01000001">
    <property type="protein sequence ID" value="PEN09328.1"/>
    <property type="molecule type" value="Genomic_DNA"/>
</dbReference>
<evidence type="ECO:0000256" key="1">
    <source>
        <dbReference type="ARBA" id="ARBA00004141"/>
    </source>
</evidence>
<feature type="transmembrane region" description="Helical" evidence="6">
    <location>
        <begin position="100"/>
        <end position="122"/>
    </location>
</feature>
<comment type="caution">
    <text evidence="7">The sequence shown here is derived from an EMBL/GenBank/DDBJ whole genome shotgun (WGS) entry which is preliminary data.</text>
</comment>
<dbReference type="Pfam" id="PF02674">
    <property type="entry name" value="Colicin_V"/>
    <property type="match status" value="1"/>
</dbReference>
<evidence type="ECO:0000256" key="6">
    <source>
        <dbReference type="SAM" id="Phobius"/>
    </source>
</evidence>
<dbReference type="InterPro" id="IPR003825">
    <property type="entry name" value="Colicin-V_CvpA"/>
</dbReference>
<gene>
    <name evidence="7" type="ORF">CRI93_00945</name>
</gene>
<evidence type="ECO:0000256" key="3">
    <source>
        <dbReference type="ARBA" id="ARBA00022989"/>
    </source>
</evidence>
<dbReference type="GO" id="GO:0016020">
    <property type="term" value="C:membrane"/>
    <property type="evidence" value="ECO:0007669"/>
    <property type="project" value="UniProtKB-SubCell"/>
</dbReference>
<evidence type="ECO:0000256" key="4">
    <source>
        <dbReference type="ARBA" id="ARBA00023136"/>
    </source>
</evidence>
<dbReference type="PANTHER" id="PTHR37306">
    <property type="entry name" value="COLICIN V PRODUCTION PROTEIN"/>
    <property type="match status" value="1"/>
</dbReference>
<dbReference type="AlphaFoldDB" id="A0A2H3PAN2"/>
<dbReference type="PANTHER" id="PTHR37306:SF1">
    <property type="entry name" value="COLICIN V PRODUCTION PROTEIN"/>
    <property type="match status" value="1"/>
</dbReference>
<evidence type="ECO:0000256" key="2">
    <source>
        <dbReference type="ARBA" id="ARBA00022692"/>
    </source>
</evidence>
<keyword evidence="8" id="KW-1185">Reference proteome</keyword>
<keyword evidence="3 6" id="KW-1133">Transmembrane helix</keyword>
<sequence length="217" mass="23492">MTLIDLGILVVLALALVRGYMVGGIRQITSIIGMVLAFVVAVQYMRPMGVQMEAWGVPPTFAELTAFTTIFLVVYVGVSFVTHLAERLIKALRLGVLDHVLGSVLSAGKVLLVISGVLLLLARAGWPTPDMREASALYEPVRKALPAAWDYTAAYIGNAEQLDHLFPDAYDRTAYPPNDPTAPRIERLLPTDLMRFDTGEASPPAATGKSDAPRSGW</sequence>
<comment type="subcellular location">
    <subcellularLocation>
        <location evidence="1">Membrane</location>
        <topology evidence="1">Multi-pass membrane protein</topology>
    </subcellularLocation>
</comment>
<accession>A0A2H3PAN2</accession>
<evidence type="ECO:0000313" key="7">
    <source>
        <dbReference type="EMBL" id="PEN09328.1"/>
    </source>
</evidence>
<feature type="transmembrane region" description="Helical" evidence="6">
    <location>
        <begin position="57"/>
        <end position="80"/>
    </location>
</feature>
<reference evidence="7 8" key="1">
    <citation type="submission" date="2017-10" db="EMBL/GenBank/DDBJ databases">
        <title>Draft genome of Longimonas halophila.</title>
        <authorList>
            <person name="Goh K.M."/>
            <person name="Shamsir M.S."/>
            <person name="Lim S.W."/>
        </authorList>
    </citation>
    <scope>NUCLEOTIDE SEQUENCE [LARGE SCALE GENOMIC DNA]</scope>
    <source>
        <strain evidence="7 8">KCTC 42399</strain>
    </source>
</reference>
<dbReference type="GO" id="GO:0009403">
    <property type="term" value="P:toxin biosynthetic process"/>
    <property type="evidence" value="ECO:0007669"/>
    <property type="project" value="InterPro"/>
</dbReference>
<proteinExistence type="predicted"/>